<keyword evidence="3" id="KW-0653">Protein transport</keyword>
<organism evidence="8 9">
    <name type="scientific">Heliocybe sulcata</name>
    <dbReference type="NCBI Taxonomy" id="5364"/>
    <lineage>
        <taxon>Eukaryota</taxon>
        <taxon>Fungi</taxon>
        <taxon>Dikarya</taxon>
        <taxon>Basidiomycota</taxon>
        <taxon>Agaricomycotina</taxon>
        <taxon>Agaricomycetes</taxon>
        <taxon>Gloeophyllales</taxon>
        <taxon>Gloeophyllaceae</taxon>
        <taxon>Heliocybe</taxon>
    </lineage>
</organism>
<evidence type="ECO:0000256" key="7">
    <source>
        <dbReference type="RuleBase" id="RU365072"/>
    </source>
</evidence>
<dbReference type="GO" id="GO:0017056">
    <property type="term" value="F:structural constituent of nuclear pore"/>
    <property type="evidence" value="ECO:0007669"/>
    <property type="project" value="UniProtKB-UniRule"/>
</dbReference>
<dbReference type="Proteomes" id="UP000305948">
    <property type="component" value="Unassembled WGS sequence"/>
</dbReference>
<dbReference type="Pfam" id="PF04121">
    <property type="entry name" value="Nup84_Nup100"/>
    <property type="match status" value="1"/>
</dbReference>
<keyword evidence="1 7" id="KW-0813">Transport</keyword>
<comment type="subcellular location">
    <subcellularLocation>
        <location evidence="7">Nucleus</location>
        <location evidence="7">Nuclear pore complex</location>
    </subcellularLocation>
    <subcellularLocation>
        <location evidence="7">Nucleus membrane</location>
    </subcellularLocation>
</comment>
<dbReference type="GO" id="GO:0006406">
    <property type="term" value="P:mRNA export from nucleus"/>
    <property type="evidence" value="ECO:0007669"/>
    <property type="project" value="TreeGrafter"/>
</dbReference>
<proteinExistence type="inferred from homology"/>
<dbReference type="GO" id="GO:0000973">
    <property type="term" value="P:post-transcriptional tethering of RNA polymerase II gene DNA at nuclear periphery"/>
    <property type="evidence" value="ECO:0007669"/>
    <property type="project" value="TreeGrafter"/>
</dbReference>
<comment type="subunit">
    <text evidence="7">Part of the nuclear pore complex (NPC).</text>
</comment>
<evidence type="ECO:0000256" key="3">
    <source>
        <dbReference type="ARBA" id="ARBA00022927"/>
    </source>
</evidence>
<evidence type="ECO:0000256" key="1">
    <source>
        <dbReference type="ARBA" id="ARBA00022448"/>
    </source>
</evidence>
<dbReference type="GO" id="GO:0031080">
    <property type="term" value="C:nuclear pore outer ring"/>
    <property type="evidence" value="ECO:0007669"/>
    <property type="project" value="TreeGrafter"/>
</dbReference>
<gene>
    <name evidence="8" type="ORF">OE88DRAFT_1639447</name>
</gene>
<evidence type="ECO:0000256" key="5">
    <source>
        <dbReference type="ARBA" id="ARBA00023132"/>
    </source>
</evidence>
<reference evidence="8 9" key="1">
    <citation type="journal article" date="2019" name="Nat. Ecol. Evol.">
        <title>Megaphylogeny resolves global patterns of mushroom evolution.</title>
        <authorList>
            <person name="Varga T."/>
            <person name="Krizsan K."/>
            <person name="Foldi C."/>
            <person name="Dima B."/>
            <person name="Sanchez-Garcia M."/>
            <person name="Sanchez-Ramirez S."/>
            <person name="Szollosi G.J."/>
            <person name="Szarkandi J.G."/>
            <person name="Papp V."/>
            <person name="Albert L."/>
            <person name="Andreopoulos W."/>
            <person name="Angelini C."/>
            <person name="Antonin V."/>
            <person name="Barry K.W."/>
            <person name="Bougher N.L."/>
            <person name="Buchanan P."/>
            <person name="Buyck B."/>
            <person name="Bense V."/>
            <person name="Catcheside P."/>
            <person name="Chovatia M."/>
            <person name="Cooper J."/>
            <person name="Damon W."/>
            <person name="Desjardin D."/>
            <person name="Finy P."/>
            <person name="Geml J."/>
            <person name="Haridas S."/>
            <person name="Hughes K."/>
            <person name="Justo A."/>
            <person name="Karasinski D."/>
            <person name="Kautmanova I."/>
            <person name="Kiss B."/>
            <person name="Kocsube S."/>
            <person name="Kotiranta H."/>
            <person name="LaButti K.M."/>
            <person name="Lechner B.E."/>
            <person name="Liimatainen K."/>
            <person name="Lipzen A."/>
            <person name="Lukacs Z."/>
            <person name="Mihaltcheva S."/>
            <person name="Morgado L.N."/>
            <person name="Niskanen T."/>
            <person name="Noordeloos M.E."/>
            <person name="Ohm R.A."/>
            <person name="Ortiz-Santana B."/>
            <person name="Ovrebo C."/>
            <person name="Racz N."/>
            <person name="Riley R."/>
            <person name="Savchenko A."/>
            <person name="Shiryaev A."/>
            <person name="Soop K."/>
            <person name="Spirin V."/>
            <person name="Szebenyi C."/>
            <person name="Tomsovsky M."/>
            <person name="Tulloss R.E."/>
            <person name="Uehling J."/>
            <person name="Grigoriev I.V."/>
            <person name="Vagvolgyi C."/>
            <person name="Papp T."/>
            <person name="Martin F.M."/>
            <person name="Miettinen O."/>
            <person name="Hibbett D.S."/>
            <person name="Nagy L.G."/>
        </authorList>
    </citation>
    <scope>NUCLEOTIDE SEQUENCE [LARGE SCALE GENOMIC DNA]</scope>
    <source>
        <strain evidence="8 9">OMC1185</strain>
    </source>
</reference>
<sequence length="776" mass="86040">MSSTALYTQYADVLALCQALKDDLAALLDPQTGFAPRLRQICRDRLEDAETLAPEETAVLRMEADTWGLLQAVMPARKTARTSHAPARTLLLQNPYTPTSTLAQAIMRASPRLAELVVVREWLHDTAPRAQAQAPEAAAGYWRATRHRLAQARRTEAETGVGSLDPDAMGREGLALAGEDMAYEKSLAHALYLCVRAGRLEEAMEMCRKARQPWRSASIRGSLLFEWRAITTGTLDAEDDADDGEPEFDGWRGNRRRKLWKTTCTKAALNPNVPAPDRLLSASLAPSPQTSALLKSACRTWSDHLWAQISVLVEEKQAAELRKLGGGFWEEENEDVEFLPPGAGEEGDEGWEEEVVGALTGLAGVGVEEGPPADHPLHISQLHVVLDRTDVLLDEFAEKLKNGEFSPAGVDYPHLTRFFAHLALFLRMIDVPVSPDAEGTILGSYLDVLESSGQRPLIVLYAHFLGANAVARYAQFLVSLGLTADLEERRQALRRAEEHGLDVYKVAVSTAEQTMRKALNMLPPVKGPLPAPTAATILSDPSPAELLFLRSLEWTTFREDMYGTALEQANVILRYFLAAGRIHIAAHLLSTLPPGLAAITQPEDLAEEYLGYRVFFQVRDTLERVLEFRAQETQVQAGTMSMEAEIRWKDGYKDALEHARKQTLKLLTSDWLVADVARGGDRRRQELIRIRQIYVPEFIIRAHVMLVESSGLFAENLAHALQVSTTVADSRYKLYDDFSDAEGKRLGEYLQLVREAVVKGVEGGGGDLWRPVRSQT</sequence>
<keyword evidence="4 7" id="KW-0811">Translocation</keyword>
<dbReference type="GO" id="GO:0006606">
    <property type="term" value="P:protein import into nucleus"/>
    <property type="evidence" value="ECO:0007669"/>
    <property type="project" value="TreeGrafter"/>
</dbReference>
<dbReference type="STRING" id="5364.A0A5C3MWF2"/>
<dbReference type="GO" id="GO:0031965">
    <property type="term" value="C:nuclear membrane"/>
    <property type="evidence" value="ECO:0007669"/>
    <property type="project" value="UniProtKB-SubCell"/>
</dbReference>
<dbReference type="AlphaFoldDB" id="A0A5C3MWF2"/>
<name>A0A5C3MWF2_9AGAM</name>
<dbReference type="Gene3D" id="1.10.3450.20">
    <property type="match status" value="1"/>
</dbReference>
<keyword evidence="6 7" id="KW-0539">Nucleus</keyword>
<evidence type="ECO:0000256" key="2">
    <source>
        <dbReference type="ARBA" id="ARBA00022816"/>
    </source>
</evidence>
<dbReference type="PANTHER" id="PTHR13003:SF2">
    <property type="entry name" value="NUCLEAR PORE COMPLEX PROTEIN NUP107"/>
    <property type="match status" value="1"/>
</dbReference>
<keyword evidence="9" id="KW-1185">Reference proteome</keyword>
<evidence type="ECO:0000313" key="8">
    <source>
        <dbReference type="EMBL" id="TFK45781.1"/>
    </source>
</evidence>
<dbReference type="Gene3D" id="1.20.190.50">
    <property type="match status" value="1"/>
</dbReference>
<evidence type="ECO:0000313" key="9">
    <source>
        <dbReference type="Proteomes" id="UP000305948"/>
    </source>
</evidence>
<dbReference type="EMBL" id="ML213537">
    <property type="protein sequence ID" value="TFK45781.1"/>
    <property type="molecule type" value="Genomic_DNA"/>
</dbReference>
<dbReference type="InterPro" id="IPR007252">
    <property type="entry name" value="Nup84/Nup107"/>
</dbReference>
<evidence type="ECO:0000256" key="6">
    <source>
        <dbReference type="ARBA" id="ARBA00023242"/>
    </source>
</evidence>
<keyword evidence="7" id="KW-0472">Membrane</keyword>
<comment type="function">
    <text evidence="7">Functions as a component of the nuclear pore complex (NPC).</text>
</comment>
<evidence type="ECO:0000256" key="4">
    <source>
        <dbReference type="ARBA" id="ARBA00023010"/>
    </source>
</evidence>
<protein>
    <recommendedName>
        <fullName evidence="7">Nuclear pore complex protein</fullName>
    </recommendedName>
</protein>
<keyword evidence="5 7" id="KW-0906">Nuclear pore complex</keyword>
<dbReference type="PANTHER" id="PTHR13003">
    <property type="entry name" value="NUP107-RELATED"/>
    <property type="match status" value="1"/>
</dbReference>
<dbReference type="OrthoDB" id="3098at2759"/>
<accession>A0A5C3MWF2</accession>
<keyword evidence="2" id="KW-0509">mRNA transport</keyword>
<comment type="similarity">
    <text evidence="7">Belongs to the nucleoporin Nup84/Nup107 family.</text>
</comment>